<evidence type="ECO:0000313" key="2">
    <source>
        <dbReference type="Proteomes" id="UP000634004"/>
    </source>
</evidence>
<reference evidence="1" key="1">
    <citation type="journal article" date="2014" name="Int. J. Syst. Evol. Microbiol.">
        <title>Complete genome sequence of Corynebacterium casei LMG S-19264T (=DSM 44701T), isolated from a smear-ripened cheese.</title>
        <authorList>
            <consortium name="US DOE Joint Genome Institute (JGI-PGF)"/>
            <person name="Walter F."/>
            <person name="Albersmeier A."/>
            <person name="Kalinowski J."/>
            <person name="Ruckert C."/>
        </authorList>
    </citation>
    <scope>NUCLEOTIDE SEQUENCE</scope>
    <source>
        <strain evidence="1">KCTC 32513</strain>
    </source>
</reference>
<dbReference type="EMBL" id="BMZH01000006">
    <property type="protein sequence ID" value="GHA95255.1"/>
    <property type="molecule type" value="Genomic_DNA"/>
</dbReference>
<evidence type="ECO:0000313" key="1">
    <source>
        <dbReference type="EMBL" id="GHA95255.1"/>
    </source>
</evidence>
<keyword evidence="2" id="KW-1185">Reference proteome</keyword>
<name>A0A8J3G2L5_9PROT</name>
<protein>
    <submittedName>
        <fullName evidence="1">Uncharacterized protein</fullName>
    </submittedName>
</protein>
<comment type="caution">
    <text evidence="1">The sequence shown here is derived from an EMBL/GenBank/DDBJ whole genome shotgun (WGS) entry which is preliminary data.</text>
</comment>
<gene>
    <name evidence="1" type="ORF">GCM10009069_17820</name>
</gene>
<proteinExistence type="predicted"/>
<reference evidence="1" key="2">
    <citation type="submission" date="2020-09" db="EMBL/GenBank/DDBJ databases">
        <authorList>
            <person name="Sun Q."/>
            <person name="Kim S."/>
        </authorList>
    </citation>
    <scope>NUCLEOTIDE SEQUENCE</scope>
    <source>
        <strain evidence="1">KCTC 32513</strain>
    </source>
</reference>
<dbReference type="AlphaFoldDB" id="A0A8J3G2L5"/>
<accession>A0A8J3G2L5</accession>
<dbReference type="RefSeq" id="WP_189497592.1">
    <property type="nucleotide sequence ID" value="NZ_BMZH01000006.1"/>
</dbReference>
<sequence length="91" mass="10676">MSRKDPRDTDLIRDLDLLLDLLCAEWDFCAGVRGADLVQGAKPLTSKHFTDSVLDAETVLIGPRASWERRIKRRFVQRYGHEITRREYRPY</sequence>
<dbReference type="Proteomes" id="UP000634004">
    <property type="component" value="Unassembled WGS sequence"/>
</dbReference>
<organism evidence="1 2">
    <name type="scientific">Algimonas arctica</name>
    <dbReference type="NCBI Taxonomy" id="1479486"/>
    <lineage>
        <taxon>Bacteria</taxon>
        <taxon>Pseudomonadati</taxon>
        <taxon>Pseudomonadota</taxon>
        <taxon>Alphaproteobacteria</taxon>
        <taxon>Maricaulales</taxon>
        <taxon>Robiginitomaculaceae</taxon>
        <taxon>Algimonas</taxon>
    </lineage>
</organism>